<reference evidence="2" key="1">
    <citation type="journal article" date="2023" name="Mol. Biol. Evol.">
        <title>Third-Generation Sequencing Reveals the Adaptive Role of the Epigenome in Three Deep-Sea Polychaetes.</title>
        <authorList>
            <person name="Perez M."/>
            <person name="Aroh O."/>
            <person name="Sun Y."/>
            <person name="Lan Y."/>
            <person name="Juniper S.K."/>
            <person name="Young C.R."/>
            <person name="Angers B."/>
            <person name="Qian P.Y."/>
        </authorList>
    </citation>
    <scope>NUCLEOTIDE SEQUENCE</scope>
    <source>
        <strain evidence="2">R07B-5</strain>
    </source>
</reference>
<proteinExistence type="predicted"/>
<feature type="region of interest" description="Disordered" evidence="1">
    <location>
        <begin position="25"/>
        <end position="46"/>
    </location>
</feature>
<gene>
    <name evidence="2" type="ORF">NP493_962g00041</name>
</gene>
<dbReference type="Proteomes" id="UP001209878">
    <property type="component" value="Unassembled WGS sequence"/>
</dbReference>
<evidence type="ECO:0000313" key="2">
    <source>
        <dbReference type="EMBL" id="KAK2172419.1"/>
    </source>
</evidence>
<accession>A0AAD9NMB7</accession>
<name>A0AAD9NMB7_RIDPI</name>
<sequence length="70" mass="8142">MAEGILLRSGDQDLVDLTMGSADRLLDSPSDIASQSEHDDDEDWKECDPDYVEDRFRVDRRKLELMIQER</sequence>
<keyword evidence="3" id="KW-1185">Reference proteome</keyword>
<protein>
    <submittedName>
        <fullName evidence="2">Uncharacterized protein</fullName>
    </submittedName>
</protein>
<dbReference type="AlphaFoldDB" id="A0AAD9NMB7"/>
<comment type="caution">
    <text evidence="2">The sequence shown here is derived from an EMBL/GenBank/DDBJ whole genome shotgun (WGS) entry which is preliminary data.</text>
</comment>
<organism evidence="2 3">
    <name type="scientific">Ridgeia piscesae</name>
    <name type="common">Tubeworm</name>
    <dbReference type="NCBI Taxonomy" id="27915"/>
    <lineage>
        <taxon>Eukaryota</taxon>
        <taxon>Metazoa</taxon>
        <taxon>Spiralia</taxon>
        <taxon>Lophotrochozoa</taxon>
        <taxon>Annelida</taxon>
        <taxon>Polychaeta</taxon>
        <taxon>Sedentaria</taxon>
        <taxon>Canalipalpata</taxon>
        <taxon>Sabellida</taxon>
        <taxon>Siboglinidae</taxon>
        <taxon>Ridgeia</taxon>
    </lineage>
</organism>
<evidence type="ECO:0000313" key="3">
    <source>
        <dbReference type="Proteomes" id="UP001209878"/>
    </source>
</evidence>
<dbReference type="EMBL" id="JAODUO010000962">
    <property type="protein sequence ID" value="KAK2172419.1"/>
    <property type="molecule type" value="Genomic_DNA"/>
</dbReference>
<evidence type="ECO:0000256" key="1">
    <source>
        <dbReference type="SAM" id="MobiDB-lite"/>
    </source>
</evidence>